<evidence type="ECO:0000256" key="12">
    <source>
        <dbReference type="ARBA" id="ARBA00023291"/>
    </source>
</evidence>
<evidence type="ECO:0000256" key="6">
    <source>
        <dbReference type="ARBA" id="ARBA00022532"/>
    </source>
</evidence>
<dbReference type="InterPro" id="IPR036010">
    <property type="entry name" value="2Fe-2S_ferredoxin-like_sf"/>
</dbReference>
<dbReference type="PANTHER" id="PTHR11921:SF29">
    <property type="entry name" value="SUCCINATE DEHYDROGENASE [UBIQUINONE] IRON-SULFUR SUBUNIT, MITOCHONDRIAL"/>
    <property type="match status" value="1"/>
</dbReference>
<evidence type="ECO:0000256" key="13">
    <source>
        <dbReference type="ARBA" id="ARBA00034078"/>
    </source>
</evidence>
<dbReference type="Pfam" id="PF13183">
    <property type="entry name" value="Fer4_8"/>
    <property type="match status" value="1"/>
</dbReference>
<keyword evidence="6" id="KW-0816">Tricarboxylic acid cycle</keyword>
<evidence type="ECO:0000256" key="4">
    <source>
        <dbReference type="ARBA" id="ARBA00012792"/>
    </source>
</evidence>
<feature type="domain" description="4Fe-4S ferredoxin-type" evidence="15">
    <location>
        <begin position="207"/>
        <end position="238"/>
    </location>
</feature>
<gene>
    <name evidence="16" type="primary">frdB</name>
    <name evidence="16" type="ORF">Thiowin_02199</name>
</gene>
<dbReference type="InterPro" id="IPR050573">
    <property type="entry name" value="SDH/FRD_Iron-Sulfur"/>
</dbReference>
<evidence type="ECO:0000313" key="16">
    <source>
        <dbReference type="EMBL" id="WPL17203.1"/>
    </source>
</evidence>
<dbReference type="InterPro" id="IPR009051">
    <property type="entry name" value="Helical_ferredxn"/>
</dbReference>
<keyword evidence="10" id="KW-0408">Iron</keyword>
<protein>
    <recommendedName>
        <fullName evidence="4">succinate dehydrogenase</fullName>
        <ecNumber evidence="4">1.3.5.1</ecNumber>
    </recommendedName>
</protein>
<dbReference type="SUPFAM" id="SSF54292">
    <property type="entry name" value="2Fe-2S ferredoxin-like"/>
    <property type="match status" value="1"/>
</dbReference>
<evidence type="ECO:0000313" key="17">
    <source>
        <dbReference type="Proteomes" id="UP001432180"/>
    </source>
</evidence>
<dbReference type="InterPro" id="IPR017896">
    <property type="entry name" value="4Fe4S_Fe-S-bd"/>
</dbReference>
<keyword evidence="17" id="KW-1185">Reference proteome</keyword>
<dbReference type="InterPro" id="IPR017900">
    <property type="entry name" value="4Fe4S_Fe_S_CS"/>
</dbReference>
<comment type="cofactor">
    <cofactor evidence="1">
        <name>[3Fe-4S] cluster</name>
        <dbReference type="ChEBI" id="CHEBI:21137"/>
    </cofactor>
</comment>
<dbReference type="RefSeq" id="WP_328987723.1">
    <property type="nucleotide sequence ID" value="NZ_CP121472.1"/>
</dbReference>
<evidence type="ECO:0000256" key="14">
    <source>
        <dbReference type="SAM" id="MobiDB-lite"/>
    </source>
</evidence>
<dbReference type="InterPro" id="IPR025192">
    <property type="entry name" value="Succ_DH/fum_Rdtase_N"/>
</dbReference>
<dbReference type="NCBIfam" id="NF006391">
    <property type="entry name" value="PRK08640.1"/>
    <property type="match status" value="1"/>
</dbReference>
<dbReference type="EMBL" id="CP121472">
    <property type="protein sequence ID" value="WPL17203.1"/>
    <property type="molecule type" value="Genomic_DNA"/>
</dbReference>
<keyword evidence="11" id="KW-0411">Iron-sulfur</keyword>
<dbReference type="Gene3D" id="1.10.1060.10">
    <property type="entry name" value="Alpha-helical ferredoxin"/>
    <property type="match status" value="1"/>
</dbReference>
<comment type="cofactor">
    <cofactor evidence="2">
        <name>[4Fe-4S] cluster</name>
        <dbReference type="ChEBI" id="CHEBI:49883"/>
    </cofactor>
</comment>
<dbReference type="EC" id="1.3.5.1" evidence="4"/>
<dbReference type="PROSITE" id="PS00198">
    <property type="entry name" value="4FE4S_FER_1"/>
    <property type="match status" value="1"/>
</dbReference>
<dbReference type="SUPFAM" id="SSF46548">
    <property type="entry name" value="alpha-helical ferredoxin"/>
    <property type="match status" value="1"/>
</dbReference>
<evidence type="ECO:0000256" key="11">
    <source>
        <dbReference type="ARBA" id="ARBA00023014"/>
    </source>
</evidence>
<keyword evidence="12" id="KW-0003">3Fe-4S</keyword>
<evidence type="ECO:0000256" key="10">
    <source>
        <dbReference type="ARBA" id="ARBA00023004"/>
    </source>
</evidence>
<keyword evidence="7" id="KW-0001">2Fe-2S</keyword>
<dbReference type="PROSITE" id="PS51379">
    <property type="entry name" value="4FE4S_FER_2"/>
    <property type="match status" value="1"/>
</dbReference>
<dbReference type="Gene3D" id="3.10.20.30">
    <property type="match status" value="1"/>
</dbReference>
<feature type="region of interest" description="Disordered" evidence="14">
    <location>
        <begin position="1"/>
        <end position="29"/>
    </location>
</feature>
<comment type="similarity">
    <text evidence="3">Belongs to the succinate dehydrogenase/fumarate reductase iron-sulfur protein family.</text>
</comment>
<evidence type="ECO:0000256" key="8">
    <source>
        <dbReference type="ARBA" id="ARBA00022723"/>
    </source>
</evidence>
<keyword evidence="8" id="KW-0479">Metal-binding</keyword>
<comment type="cofactor">
    <cofactor evidence="13">
        <name>[2Fe-2S] cluster</name>
        <dbReference type="ChEBI" id="CHEBI:190135"/>
    </cofactor>
</comment>
<reference evidence="16 17" key="1">
    <citation type="journal article" date="2023" name="Microorganisms">
        <title>Thiorhodovibrio frisius and Trv. litoralis spp. nov., Two Novel Members from a Clade of Fastidious Purple Sulfur Bacteria That Exhibit Unique Red-Shifted Light-Harvesting Capabilities.</title>
        <authorList>
            <person name="Methner A."/>
            <person name="Kuzyk S.B."/>
            <person name="Petersen J."/>
            <person name="Bauer S."/>
            <person name="Brinkmann H."/>
            <person name="Sichau K."/>
            <person name="Wanner G."/>
            <person name="Wolf J."/>
            <person name="Neumann-Schaal M."/>
            <person name="Henke P."/>
            <person name="Tank M."/>
            <person name="Sproer C."/>
            <person name="Bunk B."/>
            <person name="Overmann J."/>
        </authorList>
    </citation>
    <scope>NUCLEOTIDE SEQUENCE [LARGE SCALE GENOMIC DNA]</scope>
    <source>
        <strain evidence="16 17">DSM 6702</strain>
    </source>
</reference>
<keyword evidence="5" id="KW-0004">4Fe-4S</keyword>
<name>A0ABZ0SA62_9GAMM</name>
<evidence type="ECO:0000256" key="3">
    <source>
        <dbReference type="ARBA" id="ARBA00009433"/>
    </source>
</evidence>
<evidence type="ECO:0000256" key="7">
    <source>
        <dbReference type="ARBA" id="ARBA00022714"/>
    </source>
</evidence>
<dbReference type="Pfam" id="PF13085">
    <property type="entry name" value="Fer2_3"/>
    <property type="match status" value="1"/>
</dbReference>
<evidence type="ECO:0000259" key="15">
    <source>
        <dbReference type="PROSITE" id="PS51379"/>
    </source>
</evidence>
<evidence type="ECO:0000256" key="1">
    <source>
        <dbReference type="ARBA" id="ARBA00001927"/>
    </source>
</evidence>
<dbReference type="Proteomes" id="UP001432180">
    <property type="component" value="Chromosome"/>
</dbReference>
<evidence type="ECO:0000256" key="9">
    <source>
        <dbReference type="ARBA" id="ARBA00023002"/>
    </source>
</evidence>
<accession>A0ABZ0SA62</accession>
<organism evidence="16 17">
    <name type="scientific">Thiorhodovibrio winogradskyi</name>
    <dbReference type="NCBI Taxonomy" id="77007"/>
    <lineage>
        <taxon>Bacteria</taxon>
        <taxon>Pseudomonadati</taxon>
        <taxon>Pseudomonadota</taxon>
        <taxon>Gammaproteobacteria</taxon>
        <taxon>Chromatiales</taxon>
        <taxon>Chromatiaceae</taxon>
        <taxon>Thiorhodovibrio</taxon>
    </lineage>
</organism>
<proteinExistence type="inferred from homology"/>
<sequence>MSSPDAPDVRSEIRSPDLTTVPDGAAGDMVESLFTPARNNDIFDPSDEDAGRTERVVFKIRRQDDPFSAPYWQHFELSCSERDNVVAALRRLRTNPVTCEGERVDPVVFDHNCMEEVCGACAMMINGQPRPACSALIENLKQPIVLEPLPKFPLIRDLLVDRNRMFEHLKHVQAWVRIDGPWALTGALGGAGGTQKETCLRVSQQQWAEDYLYSRCMSCGCCLAACPQYDEGQDFVGPAALAQVRLMNAQPTGKFDRGERLHRIMGQGGLSDCGNAQNCVRVCPKAIPLTTAIGELGRATTVQALKDLFGG</sequence>
<dbReference type="NCBIfam" id="TIGR00384">
    <property type="entry name" value="dhsB"/>
    <property type="match status" value="1"/>
</dbReference>
<keyword evidence="9" id="KW-0560">Oxidoreductase</keyword>
<evidence type="ECO:0000256" key="2">
    <source>
        <dbReference type="ARBA" id="ARBA00001966"/>
    </source>
</evidence>
<dbReference type="InterPro" id="IPR004489">
    <property type="entry name" value="Succ_DH/fum_Rdtase_Fe-S"/>
</dbReference>
<dbReference type="InterPro" id="IPR012675">
    <property type="entry name" value="Beta-grasp_dom_sf"/>
</dbReference>
<dbReference type="PANTHER" id="PTHR11921">
    <property type="entry name" value="SUCCINATE DEHYDROGENASE IRON-SULFUR PROTEIN"/>
    <property type="match status" value="1"/>
</dbReference>
<evidence type="ECO:0000256" key="5">
    <source>
        <dbReference type="ARBA" id="ARBA00022485"/>
    </source>
</evidence>